<gene>
    <name evidence="1" type="ordered locus">SSIL_0800</name>
</gene>
<organism evidence="1 2">
    <name type="scientific">Solibacillus silvestris (strain StLB046)</name>
    <name type="common">Bacillus silvestris</name>
    <dbReference type="NCBI Taxonomy" id="1002809"/>
    <lineage>
        <taxon>Bacteria</taxon>
        <taxon>Bacillati</taxon>
        <taxon>Bacillota</taxon>
        <taxon>Bacilli</taxon>
        <taxon>Bacillales</taxon>
        <taxon>Caryophanaceae</taxon>
        <taxon>Solibacillus</taxon>
    </lineage>
</organism>
<reference evidence="2" key="1">
    <citation type="submission" date="2011-04" db="EMBL/GenBank/DDBJ databases">
        <title>Genome sequence of Solibacillus silvestris StLB046.</title>
        <authorList>
            <person name="Morohoshi T."/>
            <person name="Someya N."/>
            <person name="Ikeda T."/>
        </authorList>
    </citation>
    <scope>NUCLEOTIDE SEQUENCE [LARGE SCALE GENOMIC DNA]</scope>
    <source>
        <strain evidence="2">StLB046</strain>
    </source>
</reference>
<dbReference type="PATRIC" id="fig|1002809.3.peg.811"/>
<keyword evidence="1" id="KW-0547">Nucleotide-binding</keyword>
<protein>
    <submittedName>
        <fullName evidence="1">Superfamily II RNA helicase</fullName>
    </submittedName>
</protein>
<dbReference type="AlphaFoldDB" id="F2F0B3"/>
<keyword evidence="2" id="KW-1185">Reference proteome</keyword>
<dbReference type="HOGENOM" id="CLU_2669114_0_0_9"/>
<accession>F2F0B3</accession>
<keyword evidence="1" id="KW-0378">Hydrolase</keyword>
<dbReference type="RefSeq" id="WP_014822818.1">
    <property type="nucleotide sequence ID" value="NC_018065.1"/>
</dbReference>
<keyword evidence="1" id="KW-0067">ATP-binding</keyword>
<reference evidence="1 2" key="2">
    <citation type="journal article" date="2012" name="J. Biosci. Bioeng.">
        <title>Complete genome sequence and characterization of the N-acylhomoserine lactone-degrading gene of the potato leaf-associated Solibacillus silvestris.</title>
        <authorList>
            <person name="Morohoshi T."/>
            <person name="Tominaga Y."/>
            <person name="Someya N."/>
            <person name="Ikeda T."/>
        </authorList>
    </citation>
    <scope>NUCLEOTIDE SEQUENCE [LARGE SCALE GENOMIC DNA]</scope>
    <source>
        <strain evidence="1 2">StLB046</strain>
    </source>
</reference>
<keyword evidence="1" id="KW-0347">Helicase</keyword>
<dbReference type="EMBL" id="AP012157">
    <property type="protein sequence ID" value="BAK15223.1"/>
    <property type="molecule type" value="Genomic_DNA"/>
</dbReference>
<dbReference type="GO" id="GO:0004386">
    <property type="term" value="F:helicase activity"/>
    <property type="evidence" value="ECO:0007669"/>
    <property type="project" value="UniProtKB-KW"/>
</dbReference>
<name>F2F0B3_SOLSS</name>
<dbReference type="KEGG" id="siv:SSIL_0800"/>
<dbReference type="Proteomes" id="UP000006691">
    <property type="component" value="Chromosome"/>
</dbReference>
<sequence>MILKTLKSIMATGESKNMENLFASLRADHDVGTLKLSKEKIEELKKNTLMLVEIFLRYLLKRRKQMVELTWELKM</sequence>
<evidence type="ECO:0000313" key="2">
    <source>
        <dbReference type="Proteomes" id="UP000006691"/>
    </source>
</evidence>
<proteinExistence type="predicted"/>
<evidence type="ECO:0000313" key="1">
    <source>
        <dbReference type="EMBL" id="BAK15223.1"/>
    </source>
</evidence>